<dbReference type="RefSeq" id="WP_061897198.1">
    <property type="nucleotide sequence ID" value="NZ_LOBR01000039.1"/>
</dbReference>
<dbReference type="InterPro" id="IPR052178">
    <property type="entry name" value="Sec_Metab_Biosynth_SDR"/>
</dbReference>
<dbReference type="EMBL" id="LOMK01000001">
    <property type="protein sequence ID" value="KYN25043.1"/>
    <property type="molecule type" value="Genomic_DNA"/>
</dbReference>
<evidence type="ECO:0000313" key="6">
    <source>
        <dbReference type="EMBL" id="KYN88118.1"/>
    </source>
</evidence>
<gene>
    <name evidence="6" type="ORF">ATY37_16730</name>
    <name evidence="5" type="ORF">AUQ44_04465</name>
</gene>
<keyword evidence="2" id="KW-0521">NADP</keyword>
<evidence type="ECO:0000256" key="3">
    <source>
        <dbReference type="ARBA" id="ARBA00023002"/>
    </source>
</evidence>
<accession>A0A151JHJ5</accession>
<dbReference type="SUPFAM" id="SSF51735">
    <property type="entry name" value="NAD(P)-binding Rossmann-fold domains"/>
    <property type="match status" value="1"/>
</dbReference>
<dbReference type="Gene3D" id="3.40.50.720">
    <property type="entry name" value="NAD(P)-binding Rossmann-like Domain"/>
    <property type="match status" value="1"/>
</dbReference>
<evidence type="ECO:0000256" key="1">
    <source>
        <dbReference type="ARBA" id="ARBA00006484"/>
    </source>
</evidence>
<protein>
    <submittedName>
        <fullName evidence="5">Short-chain dehydrogenase</fullName>
    </submittedName>
</protein>
<name>A0A151JHJ5_9VIBR</name>
<dbReference type="Proteomes" id="UP000075346">
    <property type="component" value="Unassembled WGS sequence"/>
</dbReference>
<dbReference type="GO" id="GO:0016491">
    <property type="term" value="F:oxidoreductase activity"/>
    <property type="evidence" value="ECO:0007669"/>
    <property type="project" value="UniProtKB-KW"/>
</dbReference>
<comment type="similarity">
    <text evidence="1">Belongs to the short-chain dehydrogenases/reductases (SDR) family.</text>
</comment>
<dbReference type="Proteomes" id="UP000075349">
    <property type="component" value="Unassembled WGS sequence"/>
</dbReference>
<evidence type="ECO:0000256" key="2">
    <source>
        <dbReference type="ARBA" id="ARBA00022857"/>
    </source>
</evidence>
<reference evidence="5 7" key="2">
    <citation type="submission" date="2015-12" db="EMBL/GenBank/DDBJ databases">
        <authorList>
            <person name="Shamseldin A."/>
            <person name="Moawad H."/>
            <person name="Abd El-Rahim W.M."/>
            <person name="Sadowsky M.J."/>
        </authorList>
    </citation>
    <scope>NUCLEOTIDE SEQUENCE [LARGE SCALE GENOMIC DNA]</scope>
    <source>
        <strain evidence="7">2538-88</strain>
        <strain evidence="5">2756-81</strain>
    </source>
</reference>
<dbReference type="PANTHER" id="PTHR43618">
    <property type="entry name" value="7-ALPHA-HYDROXYSTEROID DEHYDROGENASE"/>
    <property type="match status" value="1"/>
</dbReference>
<evidence type="ECO:0000259" key="4">
    <source>
        <dbReference type="SMART" id="SM00822"/>
    </source>
</evidence>
<dbReference type="CDD" id="cd05233">
    <property type="entry name" value="SDR_c"/>
    <property type="match status" value="1"/>
</dbReference>
<dbReference type="PANTHER" id="PTHR43618:SF4">
    <property type="entry name" value="SHORT CHAIN DEHYDROGENASE_REDUCTASE FAMILY (AFU_ORTHOLOGUE AFUA_7G04540)"/>
    <property type="match status" value="1"/>
</dbReference>
<dbReference type="InterPro" id="IPR002347">
    <property type="entry name" value="SDR_fam"/>
</dbReference>
<dbReference type="InterPro" id="IPR057326">
    <property type="entry name" value="KR_dom"/>
</dbReference>
<reference evidence="6 8" key="1">
    <citation type="submission" date="2015-12" db="EMBL/GenBank/DDBJ databases">
        <authorList>
            <person name="Tarr C.L."/>
            <person name="Gladney L.M."/>
        </authorList>
    </citation>
    <scope>NUCLEOTIDE SEQUENCE [LARGE SCALE GENOMIC DNA]</scope>
    <source>
        <strain evidence="6">2538-88</strain>
        <strain evidence="8">2756-81</strain>
    </source>
</reference>
<evidence type="ECO:0000313" key="8">
    <source>
        <dbReference type="Proteomes" id="UP000075349"/>
    </source>
</evidence>
<dbReference type="EMBL" id="LOBR01000039">
    <property type="protein sequence ID" value="KYN88118.1"/>
    <property type="molecule type" value="Genomic_DNA"/>
</dbReference>
<organism evidence="5 8">
    <name type="scientific">Vibrio cidicii</name>
    <dbReference type="NCBI Taxonomy" id="1763883"/>
    <lineage>
        <taxon>Bacteria</taxon>
        <taxon>Pseudomonadati</taxon>
        <taxon>Pseudomonadota</taxon>
        <taxon>Gammaproteobacteria</taxon>
        <taxon>Vibrionales</taxon>
        <taxon>Vibrionaceae</taxon>
        <taxon>Vibrio</taxon>
    </lineage>
</organism>
<feature type="domain" description="Ketoreductase" evidence="4">
    <location>
        <begin position="4"/>
        <end position="169"/>
    </location>
</feature>
<dbReference type="Pfam" id="PF13561">
    <property type="entry name" value="adh_short_C2"/>
    <property type="match status" value="1"/>
</dbReference>
<evidence type="ECO:0000313" key="5">
    <source>
        <dbReference type="EMBL" id="KYN25043.1"/>
    </source>
</evidence>
<dbReference type="FunFam" id="3.40.50.720:FF:000084">
    <property type="entry name" value="Short-chain dehydrogenase reductase"/>
    <property type="match status" value="1"/>
</dbReference>
<proteinExistence type="inferred from homology"/>
<dbReference type="SMART" id="SM00822">
    <property type="entry name" value="PKS_KR"/>
    <property type="match status" value="1"/>
</dbReference>
<keyword evidence="3" id="KW-0560">Oxidoreductase</keyword>
<dbReference type="InterPro" id="IPR036291">
    <property type="entry name" value="NAD(P)-bd_dom_sf"/>
</dbReference>
<comment type="caution">
    <text evidence="5">The sequence shown here is derived from an EMBL/GenBank/DDBJ whole genome shotgun (WGS) entry which is preliminary data.</text>
</comment>
<dbReference type="AlphaFoldDB" id="A0A151JHJ5"/>
<accession>A0A151KY69</accession>
<dbReference type="PRINTS" id="PR00081">
    <property type="entry name" value="GDHRDH"/>
</dbReference>
<evidence type="ECO:0000313" key="7">
    <source>
        <dbReference type="Proteomes" id="UP000075346"/>
    </source>
</evidence>
<sequence>MKQKTYLVTGGSAGIGLATTKTLLAQGDRVIITGRNKEKLASVAQSLSGDLHWLVADSGKLSDLQALGSMLQQENWHLDGVVLNAGVYQPNVVGESTEEAFDYTFDINVKGTFFTIQSLLPVLKKGSSLVVISSLVVEKAFAKSSFYMASKSALEGLIAGLSLDLADSNIRINSIQPGVTATEIQGKSGMDEAQINELHQWMSSTPLGRILVPEDIVPSICFLLGDGSVGMRHAKLLIDAGMNL</sequence>